<reference evidence="2 3" key="1">
    <citation type="submission" date="2018-08" db="EMBL/GenBank/DDBJ databases">
        <title>Recombination of ecologically and evolutionarily significant loci maintains genetic cohesion in the Pseudomonas syringae species complex.</title>
        <authorList>
            <person name="Dillon M."/>
            <person name="Thakur S."/>
            <person name="Almeida R.N.D."/>
            <person name="Weir B.S."/>
            <person name="Guttman D.S."/>
        </authorList>
    </citation>
    <scope>NUCLEOTIDE SEQUENCE [LARGE SCALE GENOMIC DNA]</scope>
    <source>
        <strain evidence="2 3">ICMP 535</strain>
    </source>
</reference>
<dbReference type="Pfam" id="PF13551">
    <property type="entry name" value="HTH_29"/>
    <property type="match status" value="1"/>
</dbReference>
<sequence length="65" mass="7296">MRVCRLLLLLNDGVPPIAVCGQLPITTPTVFKWRERYLETGIEGMSDLPRSGQPLRLDAEKSKKS</sequence>
<evidence type="ECO:0000256" key="1">
    <source>
        <dbReference type="SAM" id="MobiDB-lite"/>
    </source>
</evidence>
<protein>
    <submittedName>
        <fullName evidence="2">Transposase</fullName>
    </submittedName>
</protein>
<dbReference type="AlphaFoldDB" id="A0A3M4KNR3"/>
<evidence type="ECO:0000313" key="3">
    <source>
        <dbReference type="Proteomes" id="UP000279553"/>
    </source>
</evidence>
<feature type="region of interest" description="Disordered" evidence="1">
    <location>
        <begin position="44"/>
        <end position="65"/>
    </location>
</feature>
<proteinExistence type="predicted"/>
<accession>A0A3M4KNR3</accession>
<gene>
    <name evidence="2" type="ORF">ALQ05_01233</name>
</gene>
<dbReference type="InterPro" id="IPR009057">
    <property type="entry name" value="Homeodomain-like_sf"/>
</dbReference>
<organism evidence="2 3">
    <name type="scientific">Pseudomonas amygdali pv. mori</name>
    <dbReference type="NCBI Taxonomy" id="34065"/>
    <lineage>
        <taxon>Bacteria</taxon>
        <taxon>Pseudomonadati</taxon>
        <taxon>Pseudomonadota</taxon>
        <taxon>Gammaproteobacteria</taxon>
        <taxon>Pseudomonadales</taxon>
        <taxon>Pseudomonadaceae</taxon>
        <taxon>Pseudomonas</taxon>
        <taxon>Pseudomonas amygdali</taxon>
    </lineage>
</organism>
<comment type="caution">
    <text evidence="2">The sequence shown here is derived from an EMBL/GenBank/DDBJ whole genome shotgun (WGS) entry which is preliminary data.</text>
</comment>
<dbReference type="Proteomes" id="UP000279553">
    <property type="component" value="Unassembled WGS sequence"/>
</dbReference>
<dbReference type="SUPFAM" id="SSF46689">
    <property type="entry name" value="Homeodomain-like"/>
    <property type="match status" value="1"/>
</dbReference>
<evidence type="ECO:0000313" key="2">
    <source>
        <dbReference type="EMBL" id="RMQ30734.1"/>
    </source>
</evidence>
<name>A0A3M4KNR3_PSEA0</name>
<dbReference type="EMBL" id="RBRD01000292">
    <property type="protein sequence ID" value="RMQ30734.1"/>
    <property type="molecule type" value="Genomic_DNA"/>
</dbReference>